<sequence>MKNTVWNNDTELIGLTKKEIVAMLGNGFNFYPDNRWSYILKRYW</sequence>
<dbReference type="AlphaFoldDB" id="A0A2X2X2J2"/>
<accession>A0A2X2X2J2</accession>
<organism evidence="2 4">
    <name type="scientific">Chryseobacterium jejuense</name>
    <dbReference type="NCBI Taxonomy" id="445960"/>
    <lineage>
        <taxon>Bacteria</taxon>
        <taxon>Pseudomonadati</taxon>
        <taxon>Bacteroidota</taxon>
        <taxon>Flavobacteriia</taxon>
        <taxon>Flavobacteriales</taxon>
        <taxon>Weeksellaceae</taxon>
        <taxon>Chryseobacterium group</taxon>
        <taxon>Chryseobacterium</taxon>
    </lineage>
</organism>
<reference evidence="2 4" key="2">
    <citation type="submission" date="2018-06" db="EMBL/GenBank/DDBJ databases">
        <authorList>
            <consortium name="Pathogen Informatics"/>
            <person name="Doyle S."/>
        </authorList>
    </citation>
    <scope>NUCLEOTIDE SEQUENCE [LARGE SCALE GENOMIC DNA]</scope>
    <source>
        <strain evidence="2 4">NCTC13492</strain>
    </source>
</reference>
<dbReference type="EMBL" id="FNEG01000001">
    <property type="protein sequence ID" value="SDI32113.1"/>
    <property type="molecule type" value="Genomic_DNA"/>
</dbReference>
<keyword evidence="3" id="KW-1185">Reference proteome</keyword>
<protein>
    <submittedName>
        <fullName evidence="2">Uncharacterized protein</fullName>
    </submittedName>
</protein>
<dbReference type="STRING" id="445960.SAMN05421542_0828"/>
<reference evidence="1 3" key="1">
    <citation type="submission" date="2016-10" db="EMBL/GenBank/DDBJ databases">
        <authorList>
            <person name="Varghese N."/>
            <person name="Submissions S."/>
        </authorList>
    </citation>
    <scope>NUCLEOTIDE SEQUENCE [LARGE SCALE GENOMIC DNA]</scope>
    <source>
        <strain evidence="1 3">DSM 19299</strain>
    </source>
</reference>
<evidence type="ECO:0000313" key="2">
    <source>
        <dbReference type="EMBL" id="SQB44791.1"/>
    </source>
</evidence>
<evidence type="ECO:0000313" key="1">
    <source>
        <dbReference type="EMBL" id="SDI32113.1"/>
    </source>
</evidence>
<dbReference type="Proteomes" id="UP000199426">
    <property type="component" value="Unassembled WGS sequence"/>
</dbReference>
<proteinExistence type="predicted"/>
<evidence type="ECO:0000313" key="4">
    <source>
        <dbReference type="Proteomes" id="UP000251670"/>
    </source>
</evidence>
<dbReference type="RefSeq" id="WP_262487344.1">
    <property type="nucleotide sequence ID" value="NZ_FNEG01000001.1"/>
</dbReference>
<dbReference type="Proteomes" id="UP000251670">
    <property type="component" value="Unassembled WGS sequence"/>
</dbReference>
<gene>
    <name evidence="2" type="ORF">NCTC13492_02602</name>
    <name evidence="1" type="ORF">SAMN05421542_0828</name>
</gene>
<evidence type="ECO:0000313" key="3">
    <source>
        <dbReference type="Proteomes" id="UP000199426"/>
    </source>
</evidence>
<dbReference type="EMBL" id="UAWB01000005">
    <property type="protein sequence ID" value="SQB44791.1"/>
    <property type="molecule type" value="Genomic_DNA"/>
</dbReference>
<name>A0A2X2X2J2_CHRJE</name>